<evidence type="ECO:0000313" key="2">
    <source>
        <dbReference type="Proteomes" id="UP000515297"/>
    </source>
</evidence>
<proteinExistence type="predicted"/>
<organism evidence="1 2">
    <name type="scientific">Croceicoccus marinus</name>
    <dbReference type="NCBI Taxonomy" id="450378"/>
    <lineage>
        <taxon>Bacteria</taxon>
        <taxon>Pseudomonadati</taxon>
        <taxon>Pseudomonadota</taxon>
        <taxon>Alphaproteobacteria</taxon>
        <taxon>Sphingomonadales</taxon>
        <taxon>Erythrobacteraceae</taxon>
        <taxon>Croceicoccus</taxon>
    </lineage>
</organism>
<name>A0A7G6VWS5_9SPHN</name>
<dbReference type="GO" id="GO:0008168">
    <property type="term" value="F:methyltransferase activity"/>
    <property type="evidence" value="ECO:0007669"/>
    <property type="project" value="UniProtKB-KW"/>
</dbReference>
<dbReference type="EMBL" id="CP060052">
    <property type="protein sequence ID" value="QNE06190.1"/>
    <property type="molecule type" value="Genomic_DNA"/>
</dbReference>
<accession>A0A7G6VWS5</accession>
<dbReference type="Proteomes" id="UP000515297">
    <property type="component" value="Chromosome"/>
</dbReference>
<sequence>MNRQTPHPWQDPWPADALEHLGECPVCGGIEREVLEAGLIDDTFRAAEGEWTLWKCDACHAAYLDPRPDKASIGRAYESYYTHSAGAADGLAPWNRFAGLRRYLAAGYVNARFGSQLKPAFPFGGFLRFLRRKSALGVEGELRNLPALPKAGASVLDVGCGSGSFLAVARQLGWMVHGIDPDPQARASANALGLPVTDDTLVELAEKGRQYDVITLSHVIEHVHRPVDTLRQCRTLLKPGGRIWLETPNIGSRGYRRFGRYWRGIEAPRHLVLFTRQSLAAALEAAVFADIRDEYMGNVVPAMFAESRALEEGLPLTPERLRELMAGFADLKPGLPDEDEFIRLSASAGLDS</sequence>
<dbReference type="GO" id="GO:0032259">
    <property type="term" value="P:methylation"/>
    <property type="evidence" value="ECO:0007669"/>
    <property type="project" value="UniProtKB-KW"/>
</dbReference>
<dbReference type="PANTHER" id="PTHR43861">
    <property type="entry name" value="TRANS-ACONITATE 2-METHYLTRANSFERASE-RELATED"/>
    <property type="match status" value="1"/>
</dbReference>
<dbReference type="CDD" id="cd02440">
    <property type="entry name" value="AdoMet_MTases"/>
    <property type="match status" value="1"/>
</dbReference>
<dbReference type="InterPro" id="IPR029063">
    <property type="entry name" value="SAM-dependent_MTases_sf"/>
</dbReference>
<keyword evidence="1" id="KW-0489">Methyltransferase</keyword>
<reference evidence="1 2" key="1">
    <citation type="submission" date="2020-08" db="EMBL/GenBank/DDBJ databases">
        <authorList>
            <person name="Liu G."/>
            <person name="Sun C."/>
        </authorList>
    </citation>
    <scope>NUCLEOTIDE SEQUENCE [LARGE SCALE GENOMIC DNA]</scope>
    <source>
        <strain evidence="1 2">OT19</strain>
    </source>
</reference>
<dbReference type="SUPFAM" id="SSF53335">
    <property type="entry name" value="S-adenosyl-L-methionine-dependent methyltransferases"/>
    <property type="match status" value="1"/>
</dbReference>
<dbReference type="Gene3D" id="3.40.50.150">
    <property type="entry name" value="Vaccinia Virus protein VP39"/>
    <property type="match status" value="1"/>
</dbReference>
<dbReference type="RefSeq" id="WP_185885208.1">
    <property type="nucleotide sequence ID" value="NZ_CP060052.1"/>
</dbReference>
<protein>
    <submittedName>
        <fullName evidence="1">Class I SAM-dependent methyltransferase</fullName>
    </submittedName>
</protein>
<keyword evidence="1" id="KW-0808">Transferase</keyword>
<dbReference type="AlphaFoldDB" id="A0A7G6VWS5"/>
<dbReference type="Pfam" id="PF13489">
    <property type="entry name" value="Methyltransf_23"/>
    <property type="match status" value="1"/>
</dbReference>
<gene>
    <name evidence="1" type="ORF">H4O24_06135</name>
</gene>
<evidence type="ECO:0000313" key="1">
    <source>
        <dbReference type="EMBL" id="QNE06190.1"/>
    </source>
</evidence>